<dbReference type="EMBL" id="HG994580">
    <property type="protein sequence ID" value="CAF2753869.1"/>
    <property type="molecule type" value="Genomic_DNA"/>
</dbReference>
<dbReference type="AlphaFoldDB" id="A0A7R8CBJ8"/>
<dbReference type="Proteomes" id="UP000675881">
    <property type="component" value="Chromosome 1"/>
</dbReference>
<protein>
    <submittedName>
        <fullName evidence="1">(salmon louse) hypothetical protein</fullName>
    </submittedName>
</protein>
<reference evidence="1" key="1">
    <citation type="submission" date="2021-02" db="EMBL/GenBank/DDBJ databases">
        <authorList>
            <person name="Bekaert M."/>
        </authorList>
    </citation>
    <scope>NUCLEOTIDE SEQUENCE</scope>
    <source>
        <strain evidence="1">IoA-00</strain>
    </source>
</reference>
<organism evidence="1 2">
    <name type="scientific">Lepeophtheirus salmonis</name>
    <name type="common">Salmon louse</name>
    <name type="synonym">Caligus salmonis</name>
    <dbReference type="NCBI Taxonomy" id="72036"/>
    <lineage>
        <taxon>Eukaryota</taxon>
        <taxon>Metazoa</taxon>
        <taxon>Ecdysozoa</taxon>
        <taxon>Arthropoda</taxon>
        <taxon>Crustacea</taxon>
        <taxon>Multicrustacea</taxon>
        <taxon>Hexanauplia</taxon>
        <taxon>Copepoda</taxon>
        <taxon>Siphonostomatoida</taxon>
        <taxon>Caligidae</taxon>
        <taxon>Lepeophtheirus</taxon>
    </lineage>
</organism>
<name>A0A7R8CBJ8_LEPSM</name>
<proteinExistence type="predicted"/>
<keyword evidence="2" id="KW-1185">Reference proteome</keyword>
<sequence>MLRLEGETLLKSINLSCPSINLWKNGGKDHEIPNALSRAPVSFPEINGHLQEEVGYYRDEVIRIVMIRMSQSEEEEKIIHPLVEDIRDDTLRNQNYFDLVNAI</sequence>
<gene>
    <name evidence="1" type="ORF">LSAA_1898</name>
</gene>
<accession>A0A7R8CBJ8</accession>
<evidence type="ECO:0000313" key="2">
    <source>
        <dbReference type="Proteomes" id="UP000675881"/>
    </source>
</evidence>
<evidence type="ECO:0000313" key="1">
    <source>
        <dbReference type="EMBL" id="CAF2753869.1"/>
    </source>
</evidence>